<reference evidence="4 5" key="1">
    <citation type="submission" date="2016-10" db="EMBL/GenBank/DDBJ databases">
        <authorList>
            <person name="de Groot N.N."/>
        </authorList>
    </citation>
    <scope>NUCLEOTIDE SEQUENCE [LARGE SCALE GENOMIC DNA]</scope>
    <source>
        <strain evidence="4 5">DSM 45610</strain>
    </source>
</reference>
<gene>
    <name evidence="4" type="ORF">SAMN05444487_1159</name>
</gene>
<dbReference type="AlphaFoldDB" id="A0A1H3B3D0"/>
<dbReference type="InterPro" id="IPR050491">
    <property type="entry name" value="AmpC-like"/>
</dbReference>
<dbReference type="STRING" id="1048340.SAMN05444487_1159"/>
<dbReference type="PANTHER" id="PTHR46825:SF11">
    <property type="entry name" value="PENICILLIN-BINDING PROTEIN 4"/>
    <property type="match status" value="1"/>
</dbReference>
<accession>A0A1H3B3D0</accession>
<name>A0A1H3B3D0_9BACL</name>
<evidence type="ECO:0000259" key="3">
    <source>
        <dbReference type="Pfam" id="PF00144"/>
    </source>
</evidence>
<sequence length="347" mass="39455">MNLKNKVEDIIRKHYQAQAFSGSILVRDHEQFFASGYGFANRSEQISNTERTRFGMASGCKIFAAVAICQLVEQGKLTFDTYLKDCVGVSFQQFHDDITIHQLLTHTSGAPDYFDEEIMDDFEELWVATPMYSIQCPGDFLPMFKDQPMKFNPGEKFSYSNAGFILLGLIVEQVTGTPFTQYVEENIFRVSGMDDSGYYRLDQLPARTALGYIDDEENQSWKTNIYSVPIKGGPDGGAFTTVRDLEKFWNALTQHQLMGEKVTKQMLTPHVHSNDQVYYGYGVWMLKREDKVFKYLVFGSDPGVRLRSTYYTKSKAQAHILANVDVGLLPIAKSIDEMVDSEQVRNG</sequence>
<evidence type="ECO:0000256" key="2">
    <source>
        <dbReference type="ARBA" id="ARBA00023136"/>
    </source>
</evidence>
<evidence type="ECO:0000313" key="4">
    <source>
        <dbReference type="EMBL" id="SDX35914.1"/>
    </source>
</evidence>
<dbReference type="GO" id="GO:0016020">
    <property type="term" value="C:membrane"/>
    <property type="evidence" value="ECO:0007669"/>
    <property type="project" value="UniProtKB-SubCell"/>
</dbReference>
<dbReference type="PANTHER" id="PTHR46825">
    <property type="entry name" value="D-ALANYL-D-ALANINE-CARBOXYPEPTIDASE/ENDOPEPTIDASE AMPH"/>
    <property type="match status" value="1"/>
</dbReference>
<dbReference type="InterPro" id="IPR012338">
    <property type="entry name" value="Beta-lactam/transpept-like"/>
</dbReference>
<keyword evidence="2" id="KW-0472">Membrane</keyword>
<keyword evidence="5" id="KW-1185">Reference proteome</keyword>
<proteinExistence type="predicted"/>
<protein>
    <submittedName>
        <fullName evidence="4">CubicO group peptidase, beta-lactamase class C family</fullName>
    </submittedName>
</protein>
<dbReference type="Proteomes" id="UP000198534">
    <property type="component" value="Unassembled WGS sequence"/>
</dbReference>
<organism evidence="4 5">
    <name type="scientific">Marininema mesophilum</name>
    <dbReference type="NCBI Taxonomy" id="1048340"/>
    <lineage>
        <taxon>Bacteria</taxon>
        <taxon>Bacillati</taxon>
        <taxon>Bacillota</taxon>
        <taxon>Bacilli</taxon>
        <taxon>Bacillales</taxon>
        <taxon>Thermoactinomycetaceae</taxon>
        <taxon>Marininema</taxon>
    </lineage>
</organism>
<dbReference type="Gene3D" id="3.40.710.10">
    <property type="entry name" value="DD-peptidase/beta-lactamase superfamily"/>
    <property type="match status" value="1"/>
</dbReference>
<dbReference type="EMBL" id="FNNQ01000015">
    <property type="protein sequence ID" value="SDX35914.1"/>
    <property type="molecule type" value="Genomic_DNA"/>
</dbReference>
<evidence type="ECO:0000256" key="1">
    <source>
        <dbReference type="ARBA" id="ARBA00004370"/>
    </source>
</evidence>
<evidence type="ECO:0000313" key="5">
    <source>
        <dbReference type="Proteomes" id="UP000198534"/>
    </source>
</evidence>
<dbReference type="SUPFAM" id="SSF56601">
    <property type="entry name" value="beta-lactamase/transpeptidase-like"/>
    <property type="match status" value="1"/>
</dbReference>
<comment type="subcellular location">
    <subcellularLocation>
        <location evidence="1">Membrane</location>
    </subcellularLocation>
</comment>
<dbReference type="RefSeq" id="WP_091742061.1">
    <property type="nucleotide sequence ID" value="NZ_FNNQ01000015.1"/>
</dbReference>
<feature type="domain" description="Beta-lactamase-related" evidence="3">
    <location>
        <begin position="11"/>
        <end position="283"/>
    </location>
</feature>
<dbReference type="InterPro" id="IPR001466">
    <property type="entry name" value="Beta-lactam-related"/>
</dbReference>
<dbReference type="OrthoDB" id="9803467at2"/>
<dbReference type="Pfam" id="PF00144">
    <property type="entry name" value="Beta-lactamase"/>
    <property type="match status" value="1"/>
</dbReference>